<keyword evidence="4" id="KW-1185">Reference proteome</keyword>
<reference evidence="3 4" key="1">
    <citation type="submission" date="2024-03" db="EMBL/GenBank/DDBJ databases">
        <title>Sequence of Lycoming College Course Isolates.</title>
        <authorList>
            <person name="Plotts O."/>
            <person name="Newman J."/>
        </authorList>
    </citation>
    <scope>NUCLEOTIDE SEQUENCE [LARGE SCALE GENOMIC DNA]</scope>
    <source>
        <strain evidence="3 4">CJB-3</strain>
    </source>
</reference>
<evidence type="ECO:0000313" key="4">
    <source>
        <dbReference type="Proteomes" id="UP001378956"/>
    </source>
</evidence>
<feature type="transmembrane region" description="Helical" evidence="2">
    <location>
        <begin position="266"/>
        <end position="285"/>
    </location>
</feature>
<feature type="transmembrane region" description="Helical" evidence="2">
    <location>
        <begin position="227"/>
        <end position="246"/>
    </location>
</feature>
<protein>
    <submittedName>
        <fullName evidence="3">Uncharacterized protein</fullName>
    </submittedName>
</protein>
<feature type="transmembrane region" description="Helical" evidence="2">
    <location>
        <begin position="12"/>
        <end position="34"/>
    </location>
</feature>
<proteinExistence type="predicted"/>
<evidence type="ECO:0000313" key="3">
    <source>
        <dbReference type="EMBL" id="MEJ2905161.1"/>
    </source>
</evidence>
<gene>
    <name evidence="3" type="ORF">WAE58_22135</name>
</gene>
<organism evidence="3 4">
    <name type="scientific">Pedobacter panaciterrae</name>
    <dbReference type="NCBI Taxonomy" id="363849"/>
    <lineage>
        <taxon>Bacteria</taxon>
        <taxon>Pseudomonadati</taxon>
        <taxon>Bacteroidota</taxon>
        <taxon>Sphingobacteriia</taxon>
        <taxon>Sphingobacteriales</taxon>
        <taxon>Sphingobacteriaceae</taxon>
        <taxon>Pedobacter</taxon>
    </lineage>
</organism>
<dbReference type="EMBL" id="JBBEUB010000010">
    <property type="protein sequence ID" value="MEJ2905161.1"/>
    <property type="molecule type" value="Genomic_DNA"/>
</dbReference>
<sequence>MNKSTVLFRNTTALILLLAGIYLSISAIIALPLLEEEAGYKKDEYYKLNERIDEQMKPTLAYLNDISIDSNTKLKFDSISVLLGNTNRSETIDARFNMNKRNVMESIKDQAEHCKQLYENTGVLGKIKKDAYASKIVLNYSELCNETKQEVFKKYQGALIQISRLYAIALKDKSPNHQITRKENLKLDDLFLAFVPKEVREPLQMKNSGMGAFFPARWAMDAQSQNIAIIIGLVGFALFGAVLGAFSKPGFNNVNIDNIRTDGLIYYEILVVLVRGFSAALVVYLSLKGGLSLITTTSSDKINPYVILFLCFISAVFSDNIWEWAKTKLVSSDPKKDPNDPNDPNGNTGVSVGNTDPESSGGGADIGAEIPAELPIAPGAIADQPAAVPPAADIPEAILQEAIAAKYPEWKETFSLLDGIIGKKVLADQREVNAIVFKTDKIHLDDPLYCAELPTTITYVAQDNQTYNIPIDILAV</sequence>
<feature type="transmembrane region" description="Helical" evidence="2">
    <location>
        <begin position="305"/>
        <end position="325"/>
    </location>
</feature>
<accession>A0ABU8NU60</accession>
<feature type="region of interest" description="Disordered" evidence="1">
    <location>
        <begin position="331"/>
        <end position="365"/>
    </location>
</feature>
<dbReference type="RefSeq" id="WP_337717723.1">
    <property type="nucleotide sequence ID" value="NZ_JBBEUB010000010.1"/>
</dbReference>
<feature type="compositionally biased region" description="Polar residues" evidence="1">
    <location>
        <begin position="348"/>
        <end position="358"/>
    </location>
</feature>
<keyword evidence="2" id="KW-1133">Transmembrane helix</keyword>
<comment type="caution">
    <text evidence="3">The sequence shown here is derived from an EMBL/GenBank/DDBJ whole genome shotgun (WGS) entry which is preliminary data.</text>
</comment>
<keyword evidence="2" id="KW-0472">Membrane</keyword>
<dbReference type="Proteomes" id="UP001378956">
    <property type="component" value="Unassembled WGS sequence"/>
</dbReference>
<evidence type="ECO:0000256" key="1">
    <source>
        <dbReference type="SAM" id="MobiDB-lite"/>
    </source>
</evidence>
<keyword evidence="2" id="KW-0812">Transmembrane</keyword>
<evidence type="ECO:0000256" key="2">
    <source>
        <dbReference type="SAM" id="Phobius"/>
    </source>
</evidence>
<name>A0ABU8NU60_9SPHI</name>